<dbReference type="Proteomes" id="UP001564760">
    <property type="component" value="Unassembled WGS sequence"/>
</dbReference>
<reference evidence="1 2" key="1">
    <citation type="submission" date="2024-08" db="EMBL/GenBank/DDBJ databases">
        <title>Mycobacterium servetensis sp. nov., a novel rapid-growing mycobacterial species recovered from a human patient in Zaragoza, Spain.</title>
        <authorList>
            <person name="Tristancho-Baro A.I."/>
            <person name="Buenestado-Serrano S."/>
            <person name="Garcia De Viedma D."/>
            <person name="Milagro-Beamonte A."/>
            <person name="Burillo N."/>
            <person name="Sanz S."/>
            <person name="Lopez-Calleja A.I."/>
            <person name="Penas-Utrilla D."/>
            <person name="Guardingo M."/>
            <person name="Garcia M.J."/>
            <person name="Vinuelas-Bayon J."/>
        </authorList>
    </citation>
    <scope>NUCLEOTIDE SEQUENCE [LARGE SCALE GENOMIC DNA]</scope>
    <source>
        <strain evidence="2">HUMS_12744610</strain>
    </source>
</reference>
<dbReference type="Pfam" id="PF19826">
    <property type="entry name" value="DUF6307"/>
    <property type="match status" value="1"/>
</dbReference>
<gene>
    <name evidence="1" type="ORF">AB8998_16510</name>
</gene>
<sequence length="56" mass="6294">MENLMASPTAFRSPYVQRLELVRDTIRSHSKLGDKAASELAEQILLALISIPEKVR</sequence>
<organism evidence="1 2">
    <name type="scientific">Mycobacterium servetii</name>
    <dbReference type="NCBI Taxonomy" id="3237418"/>
    <lineage>
        <taxon>Bacteria</taxon>
        <taxon>Bacillati</taxon>
        <taxon>Actinomycetota</taxon>
        <taxon>Actinomycetes</taxon>
        <taxon>Mycobacteriales</taxon>
        <taxon>Mycobacteriaceae</taxon>
        <taxon>Mycobacterium</taxon>
    </lineage>
</organism>
<dbReference type="InterPro" id="IPR046274">
    <property type="entry name" value="DUF6307"/>
</dbReference>
<name>A0ABV4C3L5_9MYCO</name>
<dbReference type="RefSeq" id="WP_369738837.1">
    <property type="nucleotide sequence ID" value="NZ_JBGEDP010000001.1"/>
</dbReference>
<protein>
    <submittedName>
        <fullName evidence="1">DUF6307 family protein</fullName>
    </submittedName>
</protein>
<dbReference type="EMBL" id="JBGEDP010000001">
    <property type="protein sequence ID" value="MEY8016482.1"/>
    <property type="molecule type" value="Genomic_DNA"/>
</dbReference>
<proteinExistence type="predicted"/>
<accession>A0ABV4C3L5</accession>
<evidence type="ECO:0000313" key="2">
    <source>
        <dbReference type="Proteomes" id="UP001564760"/>
    </source>
</evidence>
<evidence type="ECO:0000313" key="1">
    <source>
        <dbReference type="EMBL" id="MEY8016482.1"/>
    </source>
</evidence>
<comment type="caution">
    <text evidence="1">The sequence shown here is derived from an EMBL/GenBank/DDBJ whole genome shotgun (WGS) entry which is preliminary data.</text>
</comment>
<keyword evidence="2" id="KW-1185">Reference proteome</keyword>